<evidence type="ECO:0000313" key="11">
    <source>
        <dbReference type="EMBL" id="SES92965.1"/>
    </source>
</evidence>
<comment type="catalytic activity">
    <reaction evidence="1">
        <text>beta-D-fructose 1,6-bisphosphate + H2O = beta-D-fructose 6-phosphate + phosphate</text>
        <dbReference type="Rhea" id="RHEA:11064"/>
        <dbReference type="ChEBI" id="CHEBI:15377"/>
        <dbReference type="ChEBI" id="CHEBI:32966"/>
        <dbReference type="ChEBI" id="CHEBI:43474"/>
        <dbReference type="ChEBI" id="CHEBI:57634"/>
        <dbReference type="EC" id="3.1.3.11"/>
    </reaction>
</comment>
<proteinExistence type="inferred from homology"/>
<feature type="binding site" evidence="10">
    <location>
        <position position="118"/>
    </location>
    <ligand>
        <name>substrate</name>
    </ligand>
</feature>
<name>A0A1I0AFJ7_9BACI</name>
<feature type="binding site" evidence="10">
    <location>
        <begin position="185"/>
        <end position="187"/>
    </location>
    <ligand>
        <name>substrate</name>
    </ligand>
</feature>
<feature type="binding site" evidence="10">
    <location>
        <position position="209"/>
    </location>
    <ligand>
        <name>substrate</name>
    </ligand>
</feature>
<dbReference type="GO" id="GO:0006094">
    <property type="term" value="P:gluconeogenesis"/>
    <property type="evidence" value="ECO:0007669"/>
    <property type="project" value="InterPro"/>
</dbReference>
<evidence type="ECO:0000256" key="4">
    <source>
        <dbReference type="ARBA" id="ARBA00022801"/>
    </source>
</evidence>
<dbReference type="EMBL" id="FOHE01000003">
    <property type="protein sequence ID" value="SES92965.1"/>
    <property type="molecule type" value="Genomic_DNA"/>
</dbReference>
<comment type="pathway">
    <text evidence="7">Carbohydrate biosynthesis.</text>
</comment>
<dbReference type="GO" id="GO:0005829">
    <property type="term" value="C:cytosol"/>
    <property type="evidence" value="ECO:0007669"/>
    <property type="project" value="TreeGrafter"/>
</dbReference>
<dbReference type="OrthoDB" id="9779353at2"/>
<keyword evidence="6 8" id="KW-0119">Carbohydrate metabolism</keyword>
<dbReference type="PANTHER" id="PTHR30447">
    <property type="entry name" value="FRUCTOSE-1,6-BISPHOSPHATASE CLASS 2"/>
    <property type="match status" value="1"/>
</dbReference>
<keyword evidence="4" id="KW-0378">Hydrolase</keyword>
<dbReference type="PANTHER" id="PTHR30447:SF0">
    <property type="entry name" value="FRUCTOSE-1,6-BISPHOSPHATASE 1 CLASS 2-RELATED"/>
    <property type="match status" value="1"/>
</dbReference>
<protein>
    <recommendedName>
        <fullName evidence="8">Fructose-1,6-bisphosphatase</fullName>
    </recommendedName>
</protein>
<dbReference type="FunFam" id="3.40.190.90:FF:000001">
    <property type="entry name" value="Fructose-1,6-bisphosphatase"/>
    <property type="match status" value="1"/>
</dbReference>
<dbReference type="Gene3D" id="3.30.540.10">
    <property type="entry name" value="Fructose-1,6-Bisphosphatase, subunit A, domain 1"/>
    <property type="match status" value="1"/>
</dbReference>
<reference evidence="11 12" key="1">
    <citation type="submission" date="2016-10" db="EMBL/GenBank/DDBJ databases">
        <authorList>
            <person name="de Groot N.N."/>
        </authorList>
    </citation>
    <scope>NUCLEOTIDE SEQUENCE [LARGE SCALE GENOMIC DNA]</scope>
    <source>
        <strain evidence="11 12">IBRC-M 10780</strain>
    </source>
</reference>
<feature type="binding site" evidence="9">
    <location>
        <position position="32"/>
    </location>
    <ligand>
        <name>Mn(2+)</name>
        <dbReference type="ChEBI" id="CHEBI:29035"/>
        <label>1</label>
    </ligand>
</feature>
<keyword evidence="5 9" id="KW-0464">Manganese</keyword>
<dbReference type="Pfam" id="PF03320">
    <property type="entry name" value="FBPase_glpX"/>
    <property type="match status" value="1"/>
</dbReference>
<evidence type="ECO:0000256" key="5">
    <source>
        <dbReference type="ARBA" id="ARBA00023211"/>
    </source>
</evidence>
<organism evidence="11 12">
    <name type="scientific">Oceanobacillus limi</name>
    <dbReference type="NCBI Taxonomy" id="930131"/>
    <lineage>
        <taxon>Bacteria</taxon>
        <taxon>Bacillati</taxon>
        <taxon>Bacillota</taxon>
        <taxon>Bacilli</taxon>
        <taxon>Bacillales</taxon>
        <taxon>Bacillaceae</taxon>
        <taxon>Oceanobacillus</taxon>
    </lineage>
</organism>
<feature type="binding site" evidence="9">
    <location>
        <position position="84"/>
    </location>
    <ligand>
        <name>Mn(2+)</name>
        <dbReference type="ChEBI" id="CHEBI:29035"/>
        <label>2</label>
    </ligand>
</feature>
<dbReference type="RefSeq" id="WP_090867618.1">
    <property type="nucleotide sequence ID" value="NZ_FOHE01000003.1"/>
</dbReference>
<dbReference type="PIRSF" id="PIRSF004532">
    <property type="entry name" value="GlpX"/>
    <property type="match status" value="1"/>
</dbReference>
<evidence type="ECO:0000256" key="6">
    <source>
        <dbReference type="ARBA" id="ARBA00023277"/>
    </source>
</evidence>
<dbReference type="GO" id="GO:0006071">
    <property type="term" value="P:glycerol metabolic process"/>
    <property type="evidence" value="ECO:0007669"/>
    <property type="project" value="InterPro"/>
</dbReference>
<feature type="binding site" evidence="9">
    <location>
        <position position="56"/>
    </location>
    <ligand>
        <name>Mn(2+)</name>
        <dbReference type="ChEBI" id="CHEBI:29035"/>
        <label>1</label>
    </ligand>
</feature>
<dbReference type="NCBIfam" id="TIGR00330">
    <property type="entry name" value="glpX"/>
    <property type="match status" value="1"/>
</dbReference>
<dbReference type="GO" id="GO:0046872">
    <property type="term" value="F:metal ion binding"/>
    <property type="evidence" value="ECO:0007669"/>
    <property type="project" value="UniProtKB-KW"/>
</dbReference>
<dbReference type="Proteomes" id="UP000198618">
    <property type="component" value="Unassembled WGS sequence"/>
</dbReference>
<dbReference type="GO" id="GO:0030388">
    <property type="term" value="P:fructose 1,6-bisphosphate metabolic process"/>
    <property type="evidence" value="ECO:0007669"/>
    <property type="project" value="TreeGrafter"/>
</dbReference>
<comment type="similarity">
    <text evidence="2 8">Belongs to the FBPase class 2 family.</text>
</comment>
<evidence type="ECO:0000313" key="12">
    <source>
        <dbReference type="Proteomes" id="UP000198618"/>
    </source>
</evidence>
<dbReference type="CDD" id="cd01516">
    <property type="entry name" value="FBPase_glpX"/>
    <property type="match status" value="1"/>
</dbReference>
<evidence type="ECO:0000256" key="8">
    <source>
        <dbReference type="PIRNR" id="PIRNR004532"/>
    </source>
</evidence>
<evidence type="ECO:0000256" key="7">
    <source>
        <dbReference type="ARBA" id="ARBA00024331"/>
    </source>
</evidence>
<keyword evidence="12" id="KW-1185">Reference proteome</keyword>
<evidence type="ECO:0000256" key="3">
    <source>
        <dbReference type="ARBA" id="ARBA00022723"/>
    </source>
</evidence>
<dbReference type="AlphaFoldDB" id="A0A1I0AFJ7"/>
<feature type="binding site" evidence="9">
    <location>
        <position position="87"/>
    </location>
    <ligand>
        <name>Mn(2+)</name>
        <dbReference type="ChEBI" id="CHEBI:29035"/>
        <label>2</label>
    </ligand>
</feature>
<gene>
    <name evidence="11" type="ORF">SAMN05216389_103225</name>
</gene>
<dbReference type="GO" id="GO:0042132">
    <property type="term" value="F:fructose 1,6-bisphosphate 1-phosphatase activity"/>
    <property type="evidence" value="ECO:0007669"/>
    <property type="project" value="UniProtKB-EC"/>
</dbReference>
<feature type="binding site" evidence="10">
    <location>
        <begin position="87"/>
        <end position="89"/>
    </location>
    <ligand>
        <name>substrate</name>
    </ligand>
</feature>
<dbReference type="STRING" id="930131.SAMN05216389_103225"/>
<comment type="cofactor">
    <cofactor evidence="9">
        <name>Mn(2+)</name>
        <dbReference type="ChEBI" id="CHEBI:29035"/>
    </cofactor>
</comment>
<evidence type="ECO:0000256" key="10">
    <source>
        <dbReference type="PIRSR" id="PIRSR004532-2"/>
    </source>
</evidence>
<sequence length="313" mass="33790">MEHLLNNFVNVTEKAAVATLPWIGKGRKEDADQAATTSMRENLKQVDMQGKVVIGEGEIDEAPMLYIGEEVGNGAGMTVDIAVDPIDGTTPVSQGENNGIAVIAAAPGGTLLHAPDMYMEKLAVGPEAAGVIDIDAPLIENLYRVAQAKGKKISEMNVFVQERPRHEEAVRVMREAGAKVHLFRDGDVLRAISPSIGNMDMDLFYNIGGAPEGVLSAVAIKCLGGEMQARLSFRNETEMERCIKMGIKNPRAALRHHDLVDSDQGIFVATAITETLFLNGVRNDTEGLLTETLVIDGTTKSWKTVETNHLVTV</sequence>
<evidence type="ECO:0000256" key="1">
    <source>
        <dbReference type="ARBA" id="ARBA00001273"/>
    </source>
</evidence>
<dbReference type="Gene3D" id="3.40.190.90">
    <property type="match status" value="1"/>
</dbReference>
<dbReference type="InterPro" id="IPR004464">
    <property type="entry name" value="FBPase_class-2/SBPase"/>
</dbReference>
<feature type="binding site" evidence="9">
    <location>
        <position position="212"/>
    </location>
    <ligand>
        <name>Mn(2+)</name>
        <dbReference type="ChEBI" id="CHEBI:29035"/>
        <label>2</label>
    </ligand>
</feature>
<feature type="binding site" evidence="10">
    <location>
        <begin position="163"/>
        <end position="165"/>
    </location>
    <ligand>
        <name>substrate</name>
    </ligand>
</feature>
<evidence type="ECO:0000256" key="2">
    <source>
        <dbReference type="ARBA" id="ARBA00008989"/>
    </source>
</evidence>
<keyword evidence="3 9" id="KW-0479">Metal-binding</keyword>
<dbReference type="SUPFAM" id="SSF56655">
    <property type="entry name" value="Carbohydrate phosphatase"/>
    <property type="match status" value="1"/>
</dbReference>
<evidence type="ECO:0000256" key="9">
    <source>
        <dbReference type="PIRSR" id="PIRSR004532-1"/>
    </source>
</evidence>
<accession>A0A1I0AFJ7</accession>